<dbReference type="PROSITE" id="PS00061">
    <property type="entry name" value="ADH_SHORT"/>
    <property type="match status" value="1"/>
</dbReference>
<dbReference type="PANTHER" id="PTHR43658">
    <property type="entry name" value="SHORT-CHAIN DEHYDROGENASE/REDUCTASE"/>
    <property type="match status" value="1"/>
</dbReference>
<dbReference type="InterPro" id="IPR020904">
    <property type="entry name" value="Sc_DH/Rdtase_CS"/>
</dbReference>
<dbReference type="PRINTS" id="PR00080">
    <property type="entry name" value="SDRFAMILY"/>
</dbReference>
<protein>
    <submittedName>
        <fullName evidence="3">NAD(P)-dependent dehydrogenase, short-chain alcohol dehydrogenase family</fullName>
    </submittedName>
</protein>
<dbReference type="SUPFAM" id="SSF51735">
    <property type="entry name" value="NAD(P)-binding Rossmann-fold domains"/>
    <property type="match status" value="1"/>
</dbReference>
<dbReference type="EMBL" id="FSRL01000001">
    <property type="protein sequence ID" value="SIO21307.1"/>
    <property type="molecule type" value="Genomic_DNA"/>
</dbReference>
<keyword evidence="1" id="KW-0560">Oxidoreductase</keyword>
<name>A0A1N6HNH6_9RHOB</name>
<dbReference type="Gene3D" id="3.40.50.720">
    <property type="entry name" value="NAD(P)-binding Rossmann-like Domain"/>
    <property type="match status" value="1"/>
</dbReference>
<evidence type="ECO:0000256" key="2">
    <source>
        <dbReference type="RuleBase" id="RU000363"/>
    </source>
</evidence>
<dbReference type="Pfam" id="PF00106">
    <property type="entry name" value="adh_short"/>
    <property type="match status" value="1"/>
</dbReference>
<gene>
    <name evidence="3" type="ORF">SAMN05444002_3543</name>
</gene>
<dbReference type="InterPro" id="IPR002347">
    <property type="entry name" value="SDR_fam"/>
</dbReference>
<accession>A0A1N6HNH6</accession>
<dbReference type="PANTHER" id="PTHR43658:SF8">
    <property type="entry name" value="17-BETA-HYDROXYSTEROID DEHYDROGENASE 14-RELATED"/>
    <property type="match status" value="1"/>
</dbReference>
<dbReference type="OrthoDB" id="9795647at2"/>
<organism evidence="3 4">
    <name type="scientific">Vannielia litorea</name>
    <dbReference type="NCBI Taxonomy" id="1217970"/>
    <lineage>
        <taxon>Bacteria</taxon>
        <taxon>Pseudomonadati</taxon>
        <taxon>Pseudomonadota</taxon>
        <taxon>Alphaproteobacteria</taxon>
        <taxon>Rhodobacterales</taxon>
        <taxon>Paracoccaceae</taxon>
        <taxon>Vannielia</taxon>
    </lineage>
</organism>
<proteinExistence type="inferred from homology"/>
<sequence>MQISGTVALVTGGGSGLGAATVRHLASLGAKVAVLDYNAEAAEAVAAEVGGAACPADVSNETAVQAAVDKAATDLGEAARIVVNCAGLGLAARIVGREGKLSTDLFEKVLRVNLFGTYYVMSHAARLMQELEPLNEDGERGVIVNTASAAYQDGQLGQAAYAASKGGVASMCLPAAREFAKTGIRVNAIAPGLFNTPMMESLPEETTKAIIANVPYPHRLGFPKEYAMLVQHMVENAYLNGEVIRLDGATRLPPR</sequence>
<dbReference type="Proteomes" id="UP000184932">
    <property type="component" value="Unassembled WGS sequence"/>
</dbReference>
<comment type="similarity">
    <text evidence="2">Belongs to the short-chain dehydrogenases/reductases (SDR) family.</text>
</comment>
<dbReference type="GO" id="GO:0016491">
    <property type="term" value="F:oxidoreductase activity"/>
    <property type="evidence" value="ECO:0007669"/>
    <property type="project" value="UniProtKB-KW"/>
</dbReference>
<dbReference type="PRINTS" id="PR00081">
    <property type="entry name" value="GDHRDH"/>
</dbReference>
<dbReference type="InterPro" id="IPR036291">
    <property type="entry name" value="NAD(P)-bd_dom_sf"/>
</dbReference>
<keyword evidence="4" id="KW-1185">Reference proteome</keyword>
<evidence type="ECO:0000313" key="3">
    <source>
        <dbReference type="EMBL" id="SIO21307.1"/>
    </source>
</evidence>
<dbReference type="AlphaFoldDB" id="A0A1N6HNH6"/>
<evidence type="ECO:0000313" key="4">
    <source>
        <dbReference type="Proteomes" id="UP000184932"/>
    </source>
</evidence>
<reference evidence="4" key="1">
    <citation type="submission" date="2016-11" db="EMBL/GenBank/DDBJ databases">
        <authorList>
            <person name="Varghese N."/>
            <person name="Submissions S."/>
        </authorList>
    </citation>
    <scope>NUCLEOTIDE SEQUENCE [LARGE SCALE GENOMIC DNA]</scope>
    <source>
        <strain evidence="4">DSM 29440</strain>
    </source>
</reference>
<dbReference type="STRING" id="1217970.SAMN05444002_3543"/>
<evidence type="ECO:0000256" key="1">
    <source>
        <dbReference type="ARBA" id="ARBA00023002"/>
    </source>
</evidence>
<dbReference type="RefSeq" id="WP_074257434.1">
    <property type="nucleotide sequence ID" value="NZ_FSRL01000001.1"/>
</dbReference>